<name>A0A8S5MTD5_9VIRU</name>
<organism evidence="1">
    <name type="scientific">virus sp. ctzmw3</name>
    <dbReference type="NCBI Taxonomy" id="2826819"/>
    <lineage>
        <taxon>Viruses</taxon>
    </lineage>
</organism>
<dbReference type="GO" id="GO:0005198">
    <property type="term" value="F:structural molecule activity"/>
    <property type="evidence" value="ECO:0007669"/>
    <property type="project" value="InterPro"/>
</dbReference>
<reference evidence="1" key="1">
    <citation type="journal article" date="2021" name="Proc. Natl. Acad. Sci. U.S.A.">
        <title>A Catalog of Tens of Thousands of Viruses from Human Metagenomes Reveals Hidden Associations with Chronic Diseases.</title>
        <authorList>
            <person name="Tisza M.J."/>
            <person name="Buck C.B."/>
        </authorList>
    </citation>
    <scope>NUCLEOTIDE SEQUENCE</scope>
    <source>
        <strain evidence="1">Ctzmw3</strain>
    </source>
</reference>
<accession>A0A8S5MTD5</accession>
<dbReference type="EMBL" id="BK014982">
    <property type="protein sequence ID" value="DAD85418.1"/>
    <property type="molecule type" value="Genomic_DNA"/>
</dbReference>
<sequence>MRQQDLRIRYGRDECLNGIEMEKLHTDYVEVSWHETARPTHQVWQGRVFKWNRNNDADNKIQNMEKQSISVARRKQAQSLRNDSKYQDTIRQRKEEWKKRHSEFDKATAKTEINNIKSQIADM</sequence>
<evidence type="ECO:0000313" key="1">
    <source>
        <dbReference type="EMBL" id="DAD85418.1"/>
    </source>
</evidence>
<protein>
    <submittedName>
        <fullName evidence="1">Minor capsid protein</fullName>
    </submittedName>
</protein>
<proteinExistence type="predicted"/>